<gene>
    <name evidence="1" type="ORF">H8911_06290</name>
</gene>
<protein>
    <submittedName>
        <fullName evidence="1">Uncharacterized protein</fullName>
    </submittedName>
</protein>
<dbReference type="RefSeq" id="WP_186999053.1">
    <property type="nucleotide sequence ID" value="NZ_JACRWH010000020.1"/>
</dbReference>
<evidence type="ECO:0000313" key="2">
    <source>
        <dbReference type="Proteomes" id="UP000649075"/>
    </source>
</evidence>
<evidence type="ECO:0000313" key="1">
    <source>
        <dbReference type="EMBL" id="MBC6012345.1"/>
    </source>
</evidence>
<organism evidence="1 2">
    <name type="scientific">Holdemanella hominis</name>
    <dbReference type="NCBI Taxonomy" id="2764327"/>
    <lineage>
        <taxon>Bacteria</taxon>
        <taxon>Bacillati</taxon>
        <taxon>Bacillota</taxon>
        <taxon>Erysipelotrichia</taxon>
        <taxon>Erysipelotrichales</taxon>
        <taxon>Erysipelotrichaceae</taxon>
        <taxon>Holdemanella</taxon>
    </lineage>
</organism>
<keyword evidence="2" id="KW-1185">Reference proteome</keyword>
<reference evidence="1 2" key="1">
    <citation type="submission" date="2020-08" db="EMBL/GenBank/DDBJ databases">
        <authorList>
            <person name="Liu C."/>
            <person name="Sun Q."/>
        </authorList>
    </citation>
    <scope>NUCLEOTIDE SEQUENCE [LARGE SCALE GENOMIC DNA]</scope>
    <source>
        <strain evidence="1 2">L34</strain>
    </source>
</reference>
<proteinExistence type="predicted"/>
<dbReference type="EMBL" id="JACRWH010000020">
    <property type="protein sequence ID" value="MBC6012345.1"/>
    <property type="molecule type" value="Genomic_DNA"/>
</dbReference>
<dbReference type="Proteomes" id="UP000649075">
    <property type="component" value="Unassembled WGS sequence"/>
</dbReference>
<name>A0ABR7KHZ0_9FIRM</name>
<comment type="caution">
    <text evidence="1">The sequence shown here is derived from an EMBL/GenBank/DDBJ whole genome shotgun (WGS) entry which is preliminary data.</text>
</comment>
<accession>A0ABR7KHZ0</accession>
<sequence>MTRFKNHRSEENRFKKWKERDEKFIRMNGLTEDKIKLIYDYDRMIFNSDHRFYEHALQPSDNFLNTYVIMQQQKYQQ</sequence>